<dbReference type="SUPFAM" id="SSF46785">
    <property type="entry name" value="Winged helix' DNA-binding domain"/>
    <property type="match status" value="1"/>
</dbReference>
<dbReference type="AlphaFoldDB" id="A0AA47KNT4"/>
<accession>A0AA47KNT4</accession>
<evidence type="ECO:0000256" key="3">
    <source>
        <dbReference type="ARBA" id="ARBA00023125"/>
    </source>
</evidence>
<feature type="domain" description="HTH lysR-type" evidence="5">
    <location>
        <begin position="1"/>
        <end position="59"/>
    </location>
</feature>
<evidence type="ECO:0000313" key="7">
    <source>
        <dbReference type="Proteomes" id="UP001164748"/>
    </source>
</evidence>
<dbReference type="InterPro" id="IPR005119">
    <property type="entry name" value="LysR_subst-bd"/>
</dbReference>
<evidence type="ECO:0000256" key="1">
    <source>
        <dbReference type="ARBA" id="ARBA00009437"/>
    </source>
</evidence>
<evidence type="ECO:0000313" key="6">
    <source>
        <dbReference type="EMBL" id="WBA10360.1"/>
    </source>
</evidence>
<dbReference type="Gene3D" id="3.40.190.290">
    <property type="match status" value="1"/>
</dbReference>
<evidence type="ECO:0000259" key="5">
    <source>
        <dbReference type="PROSITE" id="PS50931"/>
    </source>
</evidence>
<dbReference type="PROSITE" id="PS50931">
    <property type="entry name" value="HTH_LYSR"/>
    <property type="match status" value="1"/>
</dbReference>
<dbReference type="GO" id="GO:0043565">
    <property type="term" value="F:sequence-specific DNA binding"/>
    <property type="evidence" value="ECO:0007669"/>
    <property type="project" value="TreeGrafter"/>
</dbReference>
<dbReference type="SUPFAM" id="SSF53850">
    <property type="entry name" value="Periplasmic binding protein-like II"/>
    <property type="match status" value="1"/>
</dbReference>
<dbReference type="Proteomes" id="UP001164748">
    <property type="component" value="Plasmid unnamed"/>
</dbReference>
<dbReference type="CDD" id="cd08422">
    <property type="entry name" value="PBP2_CrgA_like"/>
    <property type="match status" value="1"/>
</dbReference>
<organism evidence="6 7">
    <name type="scientific">Salinivibrio kushneri</name>
    <dbReference type="NCBI Taxonomy" id="1908198"/>
    <lineage>
        <taxon>Bacteria</taxon>
        <taxon>Pseudomonadati</taxon>
        <taxon>Pseudomonadota</taxon>
        <taxon>Gammaproteobacteria</taxon>
        <taxon>Vibrionales</taxon>
        <taxon>Vibrionaceae</taxon>
        <taxon>Salinivibrio</taxon>
    </lineage>
</organism>
<dbReference type="GO" id="GO:0006351">
    <property type="term" value="P:DNA-templated transcription"/>
    <property type="evidence" value="ECO:0007669"/>
    <property type="project" value="TreeGrafter"/>
</dbReference>
<evidence type="ECO:0000256" key="2">
    <source>
        <dbReference type="ARBA" id="ARBA00023015"/>
    </source>
</evidence>
<keyword evidence="4" id="KW-0804">Transcription</keyword>
<keyword evidence="3" id="KW-0238">DNA-binding</keyword>
<evidence type="ECO:0000256" key="4">
    <source>
        <dbReference type="ARBA" id="ARBA00023163"/>
    </source>
</evidence>
<dbReference type="RefSeq" id="WP_269580378.1">
    <property type="nucleotide sequence ID" value="NZ_CP114589.1"/>
</dbReference>
<keyword evidence="6" id="KW-0614">Plasmid</keyword>
<dbReference type="PANTHER" id="PTHR30537:SF21">
    <property type="entry name" value="HTH-TYPE TRANSCRIPTIONAL REGULATOR SINR-RELATED"/>
    <property type="match status" value="1"/>
</dbReference>
<dbReference type="InterPro" id="IPR036388">
    <property type="entry name" value="WH-like_DNA-bd_sf"/>
</dbReference>
<proteinExistence type="inferred from homology"/>
<name>A0AA47KNT4_9GAMM</name>
<dbReference type="GO" id="GO:0003700">
    <property type="term" value="F:DNA-binding transcription factor activity"/>
    <property type="evidence" value="ECO:0007669"/>
    <property type="project" value="InterPro"/>
</dbReference>
<sequence>MKALQDLAIFVEAAKYGSLTGAARQLDVSPAVASAAMKRLETELGSPLFVRSTRSLRLTQQGEQFLRYSEQALDLLQQGQQQLQNADTIQGSLLISAPSDLGRDVILPLLDVFMSLYPNISIRLSLSDEQAKLFSQPIDIAIRYGVLGDSSMIAMPLVKDNRRVLVASPEYLAQHKNPSHPFDLKHHECLFYELNEVRYNRWQFHRQEEEIAVSVTGRRASNDGGVVRQWALSGKGIAYKSALDVKADLSAGRLVPLCTDWQGEQAPLHLLCPSRHQLTPAVKALHRFLRDQLA</sequence>
<dbReference type="InterPro" id="IPR058163">
    <property type="entry name" value="LysR-type_TF_proteobact-type"/>
</dbReference>
<gene>
    <name evidence="6" type="ORF">N8M53_13465</name>
</gene>
<dbReference type="InterPro" id="IPR000847">
    <property type="entry name" value="LysR_HTH_N"/>
</dbReference>
<dbReference type="Gene3D" id="1.10.10.10">
    <property type="entry name" value="Winged helix-like DNA-binding domain superfamily/Winged helix DNA-binding domain"/>
    <property type="match status" value="1"/>
</dbReference>
<dbReference type="FunFam" id="3.40.190.290:FF:000001">
    <property type="entry name" value="Transcriptional regulator, LysR family"/>
    <property type="match status" value="1"/>
</dbReference>
<reference evidence="6" key="1">
    <citation type="submission" date="2022-09" db="EMBL/GenBank/DDBJ databases">
        <authorList>
            <person name="Li Z.-J."/>
        </authorList>
    </citation>
    <scope>NUCLEOTIDE SEQUENCE</scope>
    <source>
        <strain evidence="6">TGB11</strain>
        <plasmid evidence="6">unnamed</plasmid>
    </source>
</reference>
<dbReference type="Pfam" id="PF03466">
    <property type="entry name" value="LysR_substrate"/>
    <property type="match status" value="1"/>
</dbReference>
<geneLocation type="plasmid" evidence="6 7">
    <name>unnamed</name>
</geneLocation>
<dbReference type="EMBL" id="CP114589">
    <property type="protein sequence ID" value="WBA10360.1"/>
    <property type="molecule type" value="Genomic_DNA"/>
</dbReference>
<comment type="similarity">
    <text evidence="1">Belongs to the LysR transcriptional regulatory family.</text>
</comment>
<dbReference type="Pfam" id="PF00126">
    <property type="entry name" value="HTH_1"/>
    <property type="match status" value="1"/>
</dbReference>
<dbReference type="FunFam" id="1.10.10.10:FF:000001">
    <property type="entry name" value="LysR family transcriptional regulator"/>
    <property type="match status" value="1"/>
</dbReference>
<dbReference type="InterPro" id="IPR036390">
    <property type="entry name" value="WH_DNA-bd_sf"/>
</dbReference>
<protein>
    <submittedName>
        <fullName evidence="6">LysR family transcriptional regulator</fullName>
    </submittedName>
</protein>
<keyword evidence="2" id="KW-0805">Transcription regulation</keyword>
<dbReference type="PANTHER" id="PTHR30537">
    <property type="entry name" value="HTH-TYPE TRANSCRIPTIONAL REGULATOR"/>
    <property type="match status" value="1"/>
</dbReference>